<dbReference type="PANTHER" id="PTHR13439:SF0">
    <property type="entry name" value="TOPOISOMERASE I DAMAGE AFFECTED PROTEIN 4"/>
    <property type="match status" value="1"/>
</dbReference>
<dbReference type="GO" id="GO:0005783">
    <property type="term" value="C:endoplasmic reticulum"/>
    <property type="evidence" value="ECO:0007669"/>
    <property type="project" value="TreeGrafter"/>
</dbReference>
<dbReference type="EMBL" id="OV696687">
    <property type="protein sequence ID" value="CAH1252977.1"/>
    <property type="molecule type" value="Genomic_DNA"/>
</dbReference>
<evidence type="ECO:0000313" key="8">
    <source>
        <dbReference type="EMBL" id="CAH1252977.1"/>
    </source>
</evidence>
<sequence>MQQTEVARVETSLGMEHQAAVQNPGPVLEATNLASLCGSAVFFLLMFVYVAPAVLRKVFPQYASLPASKRIIIDEAFLSQLHTLILGPLGWYIYLFTELPPRALFFDHPLARLGAAIETGYELIRLLFSLYIPALRLPSFILHHSLTCLMTSIQMSYLCSPHAHNLGFICLTSNLFVNTRVFLNGFGKGKTRFALWNGIALIVTFFYVRIVMIWVELWHLYHMHTAMQPGYFQNVPFLIFLVDIPCNYLFAFLNMYWFYKICRIAWKVVFGKAKHD</sequence>
<organism evidence="8 9">
    <name type="scientific">Branchiostoma lanceolatum</name>
    <name type="common">Common lancelet</name>
    <name type="synonym">Amphioxus lanceolatum</name>
    <dbReference type="NCBI Taxonomy" id="7740"/>
    <lineage>
        <taxon>Eukaryota</taxon>
        <taxon>Metazoa</taxon>
        <taxon>Chordata</taxon>
        <taxon>Cephalochordata</taxon>
        <taxon>Leptocardii</taxon>
        <taxon>Amphioxiformes</taxon>
        <taxon>Branchiostomatidae</taxon>
        <taxon>Branchiostoma</taxon>
    </lineage>
</organism>
<dbReference type="PROSITE" id="PS50922">
    <property type="entry name" value="TLC"/>
    <property type="match status" value="1"/>
</dbReference>
<feature type="domain" description="TLC" evidence="7">
    <location>
        <begin position="68"/>
        <end position="270"/>
    </location>
</feature>
<evidence type="ECO:0000256" key="1">
    <source>
        <dbReference type="ARBA" id="ARBA00004141"/>
    </source>
</evidence>
<feature type="transmembrane region" description="Helical" evidence="6">
    <location>
        <begin position="195"/>
        <end position="215"/>
    </location>
</feature>
<feature type="transmembrane region" description="Helical" evidence="6">
    <location>
        <begin position="33"/>
        <end position="55"/>
    </location>
</feature>
<evidence type="ECO:0000259" key="7">
    <source>
        <dbReference type="PROSITE" id="PS50922"/>
    </source>
</evidence>
<feature type="transmembrane region" description="Helical" evidence="6">
    <location>
        <begin position="163"/>
        <end position="183"/>
    </location>
</feature>
<proteinExistence type="predicted"/>
<feature type="transmembrane region" description="Helical" evidence="6">
    <location>
        <begin position="235"/>
        <end position="259"/>
    </location>
</feature>
<dbReference type="InterPro" id="IPR006634">
    <property type="entry name" value="TLC-dom"/>
</dbReference>
<comment type="subcellular location">
    <subcellularLocation>
        <location evidence="1">Membrane</location>
        <topology evidence="1">Multi-pass membrane protein</topology>
    </subcellularLocation>
</comment>
<dbReference type="PANTHER" id="PTHR13439">
    <property type="entry name" value="CT120 PROTEIN"/>
    <property type="match status" value="1"/>
</dbReference>
<dbReference type="OrthoDB" id="10266980at2759"/>
<keyword evidence="2 5" id="KW-0812">Transmembrane</keyword>
<evidence type="ECO:0000256" key="6">
    <source>
        <dbReference type="SAM" id="Phobius"/>
    </source>
</evidence>
<dbReference type="GO" id="GO:0055088">
    <property type="term" value="P:lipid homeostasis"/>
    <property type="evidence" value="ECO:0007669"/>
    <property type="project" value="TreeGrafter"/>
</dbReference>
<reference evidence="8" key="1">
    <citation type="submission" date="2022-01" db="EMBL/GenBank/DDBJ databases">
        <authorList>
            <person name="Braso-Vives M."/>
        </authorList>
    </citation>
    <scope>NUCLEOTIDE SEQUENCE</scope>
</reference>
<keyword evidence="4 5" id="KW-0472">Membrane</keyword>
<evidence type="ECO:0000256" key="2">
    <source>
        <dbReference type="ARBA" id="ARBA00022692"/>
    </source>
</evidence>
<keyword evidence="9" id="KW-1185">Reference proteome</keyword>
<evidence type="ECO:0000313" key="9">
    <source>
        <dbReference type="Proteomes" id="UP000838412"/>
    </source>
</evidence>
<dbReference type="Proteomes" id="UP000838412">
    <property type="component" value="Chromosome 2"/>
</dbReference>
<evidence type="ECO:0000256" key="3">
    <source>
        <dbReference type="ARBA" id="ARBA00022989"/>
    </source>
</evidence>
<feature type="transmembrane region" description="Helical" evidence="6">
    <location>
        <begin position="76"/>
        <end position="97"/>
    </location>
</feature>
<dbReference type="InterPro" id="IPR050846">
    <property type="entry name" value="TLCD"/>
</dbReference>
<dbReference type="GO" id="GO:0016020">
    <property type="term" value="C:membrane"/>
    <property type="evidence" value="ECO:0007669"/>
    <property type="project" value="UniProtKB-SubCell"/>
</dbReference>
<evidence type="ECO:0000256" key="4">
    <source>
        <dbReference type="ARBA" id="ARBA00023136"/>
    </source>
</evidence>
<accession>A0A8J9ZG06</accession>
<keyword evidence="3 6" id="KW-1133">Transmembrane helix</keyword>
<evidence type="ECO:0000256" key="5">
    <source>
        <dbReference type="PROSITE-ProRule" id="PRU00205"/>
    </source>
</evidence>
<dbReference type="SMART" id="SM00724">
    <property type="entry name" value="TLC"/>
    <property type="match status" value="1"/>
</dbReference>
<dbReference type="AlphaFoldDB" id="A0A8J9ZG06"/>
<gene>
    <name evidence="8" type="primary">TMEM56</name>
    <name evidence="8" type="ORF">BLAG_LOCUS12901</name>
</gene>
<dbReference type="Pfam" id="PF03798">
    <property type="entry name" value="TRAM_LAG1_CLN8"/>
    <property type="match status" value="1"/>
</dbReference>
<protein>
    <submittedName>
        <fullName evidence="8">TMEM56 protein</fullName>
    </submittedName>
</protein>
<name>A0A8J9ZG06_BRALA</name>